<feature type="transmembrane region" description="Helical" evidence="6">
    <location>
        <begin position="12"/>
        <end position="34"/>
    </location>
</feature>
<dbReference type="RefSeq" id="WP_220379721.1">
    <property type="nucleotide sequence ID" value="NZ_CP080544.1"/>
</dbReference>
<evidence type="ECO:0000256" key="4">
    <source>
        <dbReference type="ARBA" id="ARBA00022989"/>
    </source>
</evidence>
<evidence type="ECO:0000256" key="2">
    <source>
        <dbReference type="ARBA" id="ARBA00009399"/>
    </source>
</evidence>
<protein>
    <submittedName>
        <fullName evidence="8">GtrA family protein</fullName>
    </submittedName>
</protein>
<dbReference type="Proteomes" id="UP000824755">
    <property type="component" value="Chromosome"/>
</dbReference>
<keyword evidence="3 6" id="KW-0812">Transmembrane</keyword>
<evidence type="ECO:0000256" key="3">
    <source>
        <dbReference type="ARBA" id="ARBA00022692"/>
    </source>
</evidence>
<evidence type="ECO:0000256" key="5">
    <source>
        <dbReference type="ARBA" id="ARBA00023136"/>
    </source>
</evidence>
<accession>A0ABX8WPM1</accession>
<evidence type="ECO:0000259" key="7">
    <source>
        <dbReference type="Pfam" id="PF04138"/>
    </source>
</evidence>
<evidence type="ECO:0000313" key="8">
    <source>
        <dbReference type="EMBL" id="QYR52901.1"/>
    </source>
</evidence>
<name>A0ABX8WPM1_9GAMM</name>
<feature type="transmembrane region" description="Helical" evidence="6">
    <location>
        <begin position="106"/>
        <end position="124"/>
    </location>
</feature>
<dbReference type="EMBL" id="CP080544">
    <property type="protein sequence ID" value="QYR52901.1"/>
    <property type="molecule type" value="Genomic_DNA"/>
</dbReference>
<evidence type="ECO:0000256" key="1">
    <source>
        <dbReference type="ARBA" id="ARBA00004141"/>
    </source>
</evidence>
<feature type="transmembrane region" description="Helical" evidence="6">
    <location>
        <begin position="71"/>
        <end position="94"/>
    </location>
</feature>
<dbReference type="InterPro" id="IPR051401">
    <property type="entry name" value="GtrA_CellWall_Glycosyl"/>
</dbReference>
<organism evidence="8 9">
    <name type="scientific">Lysobacter soyae</name>
    <dbReference type="NCBI Taxonomy" id="2764185"/>
    <lineage>
        <taxon>Bacteria</taxon>
        <taxon>Pseudomonadati</taxon>
        <taxon>Pseudomonadota</taxon>
        <taxon>Gammaproteobacteria</taxon>
        <taxon>Lysobacterales</taxon>
        <taxon>Lysobacteraceae</taxon>
        <taxon>Lysobacter</taxon>
    </lineage>
</organism>
<dbReference type="PANTHER" id="PTHR38459">
    <property type="entry name" value="PROPHAGE BACTOPRENOL-LINKED GLUCOSE TRANSLOCASE HOMOLOG"/>
    <property type="match status" value="1"/>
</dbReference>
<gene>
    <name evidence="8" type="ORF">H8L67_10080</name>
</gene>
<proteinExistence type="inferred from homology"/>
<feature type="domain" description="GtrA/DPMS transmembrane" evidence="7">
    <location>
        <begin position="10"/>
        <end position="124"/>
    </location>
</feature>
<reference evidence="8 9" key="1">
    <citation type="submission" date="2021-08" db="EMBL/GenBank/DDBJ databases">
        <title>Lysobacter sp. strain CJ11 Genome sequencing and assembly.</title>
        <authorList>
            <person name="Kim I."/>
        </authorList>
    </citation>
    <scope>NUCLEOTIDE SEQUENCE [LARGE SCALE GENOMIC DNA]</scope>
    <source>
        <strain evidence="8 9">CJ11</strain>
    </source>
</reference>
<comment type="similarity">
    <text evidence="2">Belongs to the GtrA family.</text>
</comment>
<sequence>MSLKRHVGGYTSVGLVQWLLEYSVMVALSAWLLPVAWANIIGRVLGASLGFWLNGRFTFKGDGRALSRIALLRFVLMFIGLTVLNTSLVAWVHAHTGLRTTWAVKPLIDALTGTLGFLLSRHWVYQEKRRL</sequence>
<feature type="transmembrane region" description="Helical" evidence="6">
    <location>
        <begin position="40"/>
        <end position="59"/>
    </location>
</feature>
<evidence type="ECO:0000313" key="9">
    <source>
        <dbReference type="Proteomes" id="UP000824755"/>
    </source>
</evidence>
<comment type="subcellular location">
    <subcellularLocation>
        <location evidence="1">Membrane</location>
        <topology evidence="1">Multi-pass membrane protein</topology>
    </subcellularLocation>
</comment>
<dbReference type="Pfam" id="PF04138">
    <property type="entry name" value="GtrA_DPMS_TM"/>
    <property type="match status" value="1"/>
</dbReference>
<keyword evidence="4 6" id="KW-1133">Transmembrane helix</keyword>
<dbReference type="PANTHER" id="PTHR38459:SF1">
    <property type="entry name" value="PROPHAGE BACTOPRENOL-LINKED GLUCOSE TRANSLOCASE HOMOLOG"/>
    <property type="match status" value="1"/>
</dbReference>
<evidence type="ECO:0000256" key="6">
    <source>
        <dbReference type="SAM" id="Phobius"/>
    </source>
</evidence>
<keyword evidence="5 6" id="KW-0472">Membrane</keyword>
<dbReference type="InterPro" id="IPR007267">
    <property type="entry name" value="GtrA_DPMS_TM"/>
</dbReference>
<keyword evidence="9" id="KW-1185">Reference proteome</keyword>